<accession>A0A6C0IZV8</accession>
<evidence type="ECO:0000256" key="2">
    <source>
        <dbReference type="SAM" id="MobiDB-lite"/>
    </source>
</evidence>
<dbReference type="GO" id="GO:0009368">
    <property type="term" value="C:endopeptidase Clp complex"/>
    <property type="evidence" value="ECO:0007669"/>
    <property type="project" value="TreeGrafter"/>
</dbReference>
<dbReference type="InterPro" id="IPR023562">
    <property type="entry name" value="ClpP/TepA"/>
</dbReference>
<protein>
    <recommendedName>
        <fullName evidence="4">Protease</fullName>
    </recommendedName>
</protein>
<dbReference type="SUPFAM" id="SSF52096">
    <property type="entry name" value="ClpP/crotonase"/>
    <property type="match status" value="1"/>
</dbReference>
<evidence type="ECO:0008006" key="4">
    <source>
        <dbReference type="Google" id="ProtNLM"/>
    </source>
</evidence>
<dbReference type="GO" id="GO:0004176">
    <property type="term" value="F:ATP-dependent peptidase activity"/>
    <property type="evidence" value="ECO:0007669"/>
    <property type="project" value="TreeGrafter"/>
</dbReference>
<dbReference type="Gene3D" id="3.90.226.10">
    <property type="entry name" value="2-enoyl-CoA Hydratase, Chain A, domain 1"/>
    <property type="match status" value="1"/>
</dbReference>
<dbReference type="PANTHER" id="PTHR10381">
    <property type="entry name" value="ATP-DEPENDENT CLP PROTEASE PROTEOLYTIC SUBUNIT"/>
    <property type="match status" value="1"/>
</dbReference>
<dbReference type="GO" id="GO:0051117">
    <property type="term" value="F:ATPase binding"/>
    <property type="evidence" value="ECO:0007669"/>
    <property type="project" value="TreeGrafter"/>
</dbReference>
<dbReference type="AlphaFoldDB" id="A0A6C0IZV8"/>
<dbReference type="GO" id="GO:0004252">
    <property type="term" value="F:serine-type endopeptidase activity"/>
    <property type="evidence" value="ECO:0007669"/>
    <property type="project" value="TreeGrafter"/>
</dbReference>
<organism evidence="3">
    <name type="scientific">viral metagenome</name>
    <dbReference type="NCBI Taxonomy" id="1070528"/>
    <lineage>
        <taxon>unclassified sequences</taxon>
        <taxon>metagenomes</taxon>
        <taxon>organismal metagenomes</taxon>
    </lineage>
</organism>
<sequence>MGCGVMLRQKRQRRMKDDKSDEEEDDEEVILESYKNNLYYKGEIKEPEATKFCIKLRELADQYHDTEQNIMFHLTTQGGNLFAAISMYEALRHSKIPVHVIAESCVCSAGTIIMLGACKRFMYTTSVILVHSLSSWMGGLQKPKEIREELQNSETLLDIMSEVYKENTKLSKNNLKKLYDTDLYMRHKECVRLGFVDKVI</sequence>
<evidence type="ECO:0000313" key="3">
    <source>
        <dbReference type="EMBL" id="QHT98119.1"/>
    </source>
</evidence>
<name>A0A6C0IZV8_9ZZZZ</name>
<dbReference type="EMBL" id="MN740287">
    <property type="protein sequence ID" value="QHT98119.1"/>
    <property type="molecule type" value="Genomic_DNA"/>
</dbReference>
<feature type="region of interest" description="Disordered" evidence="2">
    <location>
        <begin position="1"/>
        <end position="27"/>
    </location>
</feature>
<reference evidence="3" key="1">
    <citation type="journal article" date="2020" name="Nature">
        <title>Giant virus diversity and host interactions through global metagenomics.</title>
        <authorList>
            <person name="Schulz F."/>
            <person name="Roux S."/>
            <person name="Paez-Espino D."/>
            <person name="Jungbluth S."/>
            <person name="Walsh D.A."/>
            <person name="Denef V.J."/>
            <person name="McMahon K.D."/>
            <person name="Konstantinidis K.T."/>
            <person name="Eloe-Fadrosh E.A."/>
            <person name="Kyrpides N.C."/>
            <person name="Woyke T."/>
        </authorList>
    </citation>
    <scope>NUCLEOTIDE SEQUENCE</scope>
    <source>
        <strain evidence="3">GVMAG-M-3300025626-8</strain>
    </source>
</reference>
<dbReference type="Pfam" id="PF00574">
    <property type="entry name" value="CLP_protease"/>
    <property type="match status" value="1"/>
</dbReference>
<dbReference type="InterPro" id="IPR029045">
    <property type="entry name" value="ClpP/crotonase-like_dom_sf"/>
</dbReference>
<evidence type="ECO:0000256" key="1">
    <source>
        <dbReference type="ARBA" id="ARBA00022801"/>
    </source>
</evidence>
<dbReference type="GO" id="GO:0006515">
    <property type="term" value="P:protein quality control for misfolded or incompletely synthesized proteins"/>
    <property type="evidence" value="ECO:0007669"/>
    <property type="project" value="TreeGrafter"/>
</dbReference>
<keyword evidence="1" id="KW-0378">Hydrolase</keyword>
<proteinExistence type="predicted"/>
<dbReference type="PANTHER" id="PTHR10381:SF70">
    <property type="entry name" value="ATP-DEPENDENT CLP PROTEASE PROTEOLYTIC SUBUNIT"/>
    <property type="match status" value="1"/>
</dbReference>